<dbReference type="SUPFAM" id="SSF53613">
    <property type="entry name" value="Ribokinase-like"/>
    <property type="match status" value="1"/>
</dbReference>
<proteinExistence type="predicted"/>
<evidence type="ECO:0000256" key="1">
    <source>
        <dbReference type="ARBA" id="ARBA00022679"/>
    </source>
</evidence>
<dbReference type="InterPro" id="IPR029056">
    <property type="entry name" value="Ribokinase-like"/>
</dbReference>
<organism evidence="4 5">
    <name type="scientific">Meridianimarinicoccus roseus</name>
    <dbReference type="NCBI Taxonomy" id="2072018"/>
    <lineage>
        <taxon>Bacteria</taxon>
        <taxon>Pseudomonadati</taxon>
        <taxon>Pseudomonadota</taxon>
        <taxon>Alphaproteobacteria</taxon>
        <taxon>Rhodobacterales</taxon>
        <taxon>Paracoccaceae</taxon>
        <taxon>Meridianimarinicoccus</taxon>
    </lineage>
</organism>
<sequence>MSHPEGLIPCIGSVLWDLIGRHPHTMRRGDDRPGTVTRLPGGVAMNVAQTLVRFGRRPTVLTCIGTDPEGEELIAACTGLGVDTSLALRRGDLPTDRYMAIEGANGLIAAIADARSLEEAGADILAPLTDGRLGDADAPFDGPVVLDGNLSEALLKEIATSPFLAAADLRIVPASPGKALRLEPLLRLANATLYLNLEEAALLAGVEFLAAPDAARFLIERGSARVLVTDGAQPAADAAADGLITGQPPMVEPRRITGAGDTFMAAHIAAEAQGHSRPFALEAALQAAATYVAGDDT</sequence>
<gene>
    <name evidence="4" type="ORF">DKT77_06075</name>
</gene>
<dbReference type="AlphaFoldDB" id="A0A2V2LP25"/>
<evidence type="ECO:0000313" key="5">
    <source>
        <dbReference type="Proteomes" id="UP000245680"/>
    </source>
</evidence>
<dbReference type="Proteomes" id="UP000245680">
    <property type="component" value="Unassembled WGS sequence"/>
</dbReference>
<feature type="domain" description="Carbohydrate kinase PfkB" evidence="3">
    <location>
        <begin position="7"/>
        <end position="292"/>
    </location>
</feature>
<dbReference type="GO" id="GO:0016301">
    <property type="term" value="F:kinase activity"/>
    <property type="evidence" value="ECO:0007669"/>
    <property type="project" value="UniProtKB-KW"/>
</dbReference>
<dbReference type="PROSITE" id="PS00583">
    <property type="entry name" value="PFKB_KINASES_1"/>
    <property type="match status" value="1"/>
</dbReference>
<protein>
    <submittedName>
        <fullName evidence="4">Kinase</fullName>
    </submittedName>
</protein>
<evidence type="ECO:0000259" key="3">
    <source>
        <dbReference type="Pfam" id="PF00294"/>
    </source>
</evidence>
<evidence type="ECO:0000256" key="2">
    <source>
        <dbReference type="ARBA" id="ARBA00022777"/>
    </source>
</evidence>
<keyword evidence="5" id="KW-1185">Reference proteome</keyword>
<dbReference type="Gene3D" id="3.40.1190.20">
    <property type="match status" value="1"/>
</dbReference>
<comment type="caution">
    <text evidence="4">The sequence shown here is derived from an EMBL/GenBank/DDBJ whole genome shotgun (WGS) entry which is preliminary data.</text>
</comment>
<dbReference type="RefSeq" id="WP_109810824.1">
    <property type="nucleotide sequence ID" value="NZ_QGKU01000026.1"/>
</dbReference>
<dbReference type="Pfam" id="PF00294">
    <property type="entry name" value="PfkB"/>
    <property type="match status" value="1"/>
</dbReference>
<keyword evidence="1" id="KW-0808">Transferase</keyword>
<name>A0A2V2LP25_9RHOB</name>
<keyword evidence="2 4" id="KW-0418">Kinase</keyword>
<reference evidence="4 5" key="1">
    <citation type="submission" date="2018-05" db="EMBL/GenBank/DDBJ databases">
        <title>Rhodobacteraceae gen. nov., sp. nov. isolated from sea water.</title>
        <authorList>
            <person name="Ren Y."/>
        </authorList>
    </citation>
    <scope>NUCLEOTIDE SEQUENCE [LARGE SCALE GENOMIC DNA]</scope>
    <source>
        <strain evidence="4 5">TG-679</strain>
    </source>
</reference>
<dbReference type="EMBL" id="QGKU01000026">
    <property type="protein sequence ID" value="PWR03423.1"/>
    <property type="molecule type" value="Genomic_DNA"/>
</dbReference>
<dbReference type="OrthoDB" id="7869371at2"/>
<dbReference type="PANTHER" id="PTHR10584:SF166">
    <property type="entry name" value="RIBOKINASE"/>
    <property type="match status" value="1"/>
</dbReference>
<dbReference type="InterPro" id="IPR011611">
    <property type="entry name" value="PfkB_dom"/>
</dbReference>
<dbReference type="PANTHER" id="PTHR10584">
    <property type="entry name" value="SUGAR KINASE"/>
    <property type="match status" value="1"/>
</dbReference>
<dbReference type="InterPro" id="IPR002173">
    <property type="entry name" value="Carboh/pur_kinase_PfkB_CS"/>
</dbReference>
<accession>A0A2V2LP25</accession>
<evidence type="ECO:0000313" key="4">
    <source>
        <dbReference type="EMBL" id="PWR03423.1"/>
    </source>
</evidence>